<feature type="compositionally biased region" description="Polar residues" evidence="1">
    <location>
        <begin position="1"/>
        <end position="30"/>
    </location>
</feature>
<proteinExistence type="predicted"/>
<evidence type="ECO:0000313" key="2">
    <source>
        <dbReference type="EMBL" id="OJA15038.1"/>
    </source>
</evidence>
<dbReference type="Proteomes" id="UP000183567">
    <property type="component" value="Unassembled WGS sequence"/>
</dbReference>
<evidence type="ECO:0000256" key="1">
    <source>
        <dbReference type="SAM" id="MobiDB-lite"/>
    </source>
</evidence>
<dbReference type="EMBL" id="LVVM01003389">
    <property type="protein sequence ID" value="OJA15038.1"/>
    <property type="molecule type" value="Genomic_DNA"/>
</dbReference>
<feature type="region of interest" description="Disordered" evidence="1">
    <location>
        <begin position="1"/>
        <end position="84"/>
    </location>
</feature>
<sequence>MTPQPQRTFSPYASSPVSTPSRTLQYSISEPTPPPFSSVNSSTGIPQTPSPLSAYREKHSASTRHAFHGSVLSRLTKDDEEDDE</sequence>
<organism evidence="2 3">
    <name type="scientific">Rhizopogon vesiculosus</name>
    <dbReference type="NCBI Taxonomy" id="180088"/>
    <lineage>
        <taxon>Eukaryota</taxon>
        <taxon>Fungi</taxon>
        <taxon>Dikarya</taxon>
        <taxon>Basidiomycota</taxon>
        <taxon>Agaricomycotina</taxon>
        <taxon>Agaricomycetes</taxon>
        <taxon>Agaricomycetidae</taxon>
        <taxon>Boletales</taxon>
        <taxon>Suillineae</taxon>
        <taxon>Rhizopogonaceae</taxon>
        <taxon>Rhizopogon</taxon>
    </lineage>
</organism>
<protein>
    <submittedName>
        <fullName evidence="2">Uncharacterized protein</fullName>
    </submittedName>
</protein>
<reference evidence="2 3" key="1">
    <citation type="submission" date="2016-03" db="EMBL/GenBank/DDBJ databases">
        <title>Comparative genomics of the ectomycorrhizal sister species Rhizopogon vinicolor and Rhizopogon vesiculosus (Basidiomycota: Boletales) reveals a divergence of the mating type B locus.</title>
        <authorList>
            <person name="Mujic A.B."/>
            <person name="Kuo A."/>
            <person name="Tritt A."/>
            <person name="Lipzen A."/>
            <person name="Chen C."/>
            <person name="Johnson J."/>
            <person name="Sharma A."/>
            <person name="Barry K."/>
            <person name="Grigoriev I.V."/>
            <person name="Spatafora J.W."/>
        </authorList>
    </citation>
    <scope>NUCLEOTIDE SEQUENCE [LARGE SCALE GENOMIC DNA]</scope>
    <source>
        <strain evidence="2 3">AM-OR11-056</strain>
    </source>
</reference>
<name>A0A1J8Q0F1_9AGAM</name>
<evidence type="ECO:0000313" key="3">
    <source>
        <dbReference type="Proteomes" id="UP000183567"/>
    </source>
</evidence>
<gene>
    <name evidence="2" type="ORF">AZE42_11326</name>
</gene>
<accession>A0A1J8Q0F1</accession>
<dbReference type="OrthoDB" id="3248709at2759"/>
<keyword evidence="3" id="KW-1185">Reference proteome</keyword>
<dbReference type="AlphaFoldDB" id="A0A1J8Q0F1"/>
<comment type="caution">
    <text evidence="2">The sequence shown here is derived from an EMBL/GenBank/DDBJ whole genome shotgun (WGS) entry which is preliminary data.</text>
</comment>
<feature type="compositionally biased region" description="Polar residues" evidence="1">
    <location>
        <begin position="37"/>
        <end position="51"/>
    </location>
</feature>